<dbReference type="EMBL" id="JASKHM010000001">
    <property type="protein sequence ID" value="MEQ4481037.1"/>
    <property type="molecule type" value="Genomic_DNA"/>
</dbReference>
<dbReference type="Pfam" id="PF00902">
    <property type="entry name" value="TatC"/>
    <property type="match status" value="1"/>
</dbReference>
<keyword evidence="5" id="KW-0811">Translocation</keyword>
<feature type="transmembrane region" description="Helical" evidence="5">
    <location>
        <begin position="20"/>
        <end position="45"/>
    </location>
</feature>
<dbReference type="PROSITE" id="PS01218">
    <property type="entry name" value="TATC"/>
    <property type="match status" value="1"/>
</dbReference>
<accession>A0ABV1KMK4</accession>
<comment type="caution">
    <text evidence="6">The sequence shown here is derived from an EMBL/GenBank/DDBJ whole genome shotgun (WGS) entry which is preliminary data.</text>
</comment>
<keyword evidence="2 5" id="KW-0812">Transmembrane</keyword>
<dbReference type="HAMAP" id="MF_00902">
    <property type="entry name" value="TatC"/>
    <property type="match status" value="1"/>
</dbReference>
<feature type="transmembrane region" description="Helical" evidence="5">
    <location>
        <begin position="65"/>
        <end position="86"/>
    </location>
</feature>
<keyword evidence="7" id="KW-1185">Reference proteome</keyword>
<keyword evidence="5" id="KW-1003">Cell membrane</keyword>
<dbReference type="NCBIfam" id="TIGR00945">
    <property type="entry name" value="tatC"/>
    <property type="match status" value="1"/>
</dbReference>
<feature type="transmembrane region" description="Helical" evidence="5">
    <location>
        <begin position="107"/>
        <end position="131"/>
    </location>
</feature>
<keyword evidence="3 5" id="KW-1133">Transmembrane helix</keyword>
<dbReference type="Proteomes" id="UP001493487">
    <property type="component" value="Unassembled WGS sequence"/>
</dbReference>
<evidence type="ECO:0000313" key="6">
    <source>
        <dbReference type="EMBL" id="MEQ4481037.1"/>
    </source>
</evidence>
<keyword evidence="5" id="KW-0653">Protein transport</keyword>
<keyword evidence="5" id="KW-0813">Transport</keyword>
<evidence type="ECO:0000256" key="2">
    <source>
        <dbReference type="ARBA" id="ARBA00022692"/>
    </source>
</evidence>
<evidence type="ECO:0000313" key="7">
    <source>
        <dbReference type="Proteomes" id="UP001493487"/>
    </source>
</evidence>
<proteinExistence type="inferred from homology"/>
<evidence type="ECO:0000256" key="3">
    <source>
        <dbReference type="ARBA" id="ARBA00022989"/>
    </source>
</evidence>
<comment type="function">
    <text evidence="5">Part of the twin-arginine translocation (Tat) system that transports large folded proteins containing a characteristic twin-arginine motif in their signal peptide across membranes.</text>
</comment>
<dbReference type="RefSeq" id="WP_232182616.1">
    <property type="nucleotide sequence ID" value="NZ_JAIOAP010000001.1"/>
</dbReference>
<gene>
    <name evidence="5 6" type="primary">tatC</name>
    <name evidence="6" type="ORF">QJS35_01370</name>
</gene>
<feature type="transmembrane region" description="Helical" evidence="5">
    <location>
        <begin position="193"/>
        <end position="208"/>
    </location>
</feature>
<evidence type="ECO:0000256" key="1">
    <source>
        <dbReference type="ARBA" id="ARBA00004141"/>
    </source>
</evidence>
<name>A0ABV1KMK4_9BACL</name>
<comment type="subcellular location">
    <subcellularLocation>
        <location evidence="5">Cell membrane</location>
        <topology evidence="5">Multi-pass membrane protein</topology>
    </subcellularLocation>
    <subcellularLocation>
        <location evidence="1">Membrane</location>
        <topology evidence="1">Multi-pass membrane protein</topology>
    </subcellularLocation>
</comment>
<sequence length="252" mass="28815">MKEIKEATLLNHMRELRRRLLWIVIALFVSVVGGMFVTKPVILFIKSEPLIHDLALNVFSPSDAIGIWLKIGFIIGFTAALPFTMYQLWLFVRPGLHPNERRAAIRYIPYATLMFATGLVFAYYIVFPMAFTFTSGITKELGFQETYGISQYFSFLINIVFPVSLLFELPILIMFLTRLKLISPKLLGKFRKFAYLLLIIVATVITPPDLISDILVAIPLLLLFELSVLLSKIVYRKSARSEQKDEVPIVSY</sequence>
<feature type="transmembrane region" description="Helical" evidence="5">
    <location>
        <begin position="214"/>
        <end position="235"/>
    </location>
</feature>
<feature type="transmembrane region" description="Helical" evidence="5">
    <location>
        <begin position="151"/>
        <end position="173"/>
    </location>
</feature>
<comment type="subunit">
    <text evidence="5">Forms a complex with TatA.</text>
</comment>
<comment type="similarity">
    <text evidence="5">Belongs to the TatC family.</text>
</comment>
<dbReference type="PRINTS" id="PR01840">
    <property type="entry name" value="TATCFAMILY"/>
</dbReference>
<evidence type="ECO:0000256" key="4">
    <source>
        <dbReference type="ARBA" id="ARBA00023136"/>
    </source>
</evidence>
<dbReference type="PANTHER" id="PTHR30371:SF0">
    <property type="entry name" value="SEC-INDEPENDENT PROTEIN TRANSLOCASE PROTEIN TATC, CHLOROPLASTIC-RELATED"/>
    <property type="match status" value="1"/>
</dbReference>
<evidence type="ECO:0000256" key="5">
    <source>
        <dbReference type="HAMAP-Rule" id="MF_00902"/>
    </source>
</evidence>
<dbReference type="PANTHER" id="PTHR30371">
    <property type="entry name" value="SEC-INDEPENDENT PROTEIN TRANSLOCASE PROTEIN TATC"/>
    <property type="match status" value="1"/>
</dbReference>
<organism evidence="6 7">
    <name type="scientific">Cohnella silvisoli</name>
    <dbReference type="NCBI Taxonomy" id="2873699"/>
    <lineage>
        <taxon>Bacteria</taxon>
        <taxon>Bacillati</taxon>
        <taxon>Bacillota</taxon>
        <taxon>Bacilli</taxon>
        <taxon>Bacillales</taxon>
        <taxon>Paenibacillaceae</taxon>
        <taxon>Cohnella</taxon>
    </lineage>
</organism>
<dbReference type="InterPro" id="IPR019820">
    <property type="entry name" value="Sec-indep_translocase_CS"/>
</dbReference>
<keyword evidence="4 5" id="KW-0472">Membrane</keyword>
<protein>
    <recommendedName>
        <fullName evidence="5">Sec-independent protein translocase protein TatC</fullName>
    </recommendedName>
</protein>
<dbReference type="InterPro" id="IPR002033">
    <property type="entry name" value="TatC"/>
</dbReference>
<reference evidence="6 7" key="1">
    <citation type="journal article" date="2023" name="Genome Announc.">
        <title>Pan-Genome Analyses of the Genus Cohnella and Proposal of the Novel Species Cohnella silvisoli sp. nov., Isolated from Forest Soil.</title>
        <authorList>
            <person name="Wang C."/>
            <person name="Mao L."/>
            <person name="Bao G."/>
            <person name="Zhu H."/>
        </authorList>
    </citation>
    <scope>NUCLEOTIDE SEQUENCE [LARGE SCALE GENOMIC DNA]</scope>
    <source>
        <strain evidence="6 7">NL03-T5-1</strain>
    </source>
</reference>